<dbReference type="PANTHER" id="PTHR40037:SF1">
    <property type="entry name" value="PHOSPHOESTERASE SAOUHSC_00951-RELATED"/>
    <property type="match status" value="1"/>
</dbReference>
<dbReference type="PANTHER" id="PTHR40037">
    <property type="entry name" value="PHOSPHOESTERASE YJCG-RELATED"/>
    <property type="match status" value="1"/>
</dbReference>
<dbReference type="InterPro" id="IPR004175">
    <property type="entry name" value="RNA_CPDase"/>
</dbReference>
<evidence type="ECO:0000256" key="1">
    <source>
        <dbReference type="ARBA" id="ARBA00022801"/>
    </source>
</evidence>
<accession>A0ABT3PTZ4</accession>
<proteinExistence type="predicted"/>
<sequence length="181" mass="21683">MSKDGLYFIAILPPDNITNRVQEVKKEFMNKFDSKEAYHKPPHFTLQIPFKVPEKIEEIIVPHLTYFAEDQESFTVHLSGFNHFRDDVIFIDVKDPSSMKALHGNLMEYLQNELGFTKTNKSFTPHMTLAYRDLTPDNFERAWEEFQDRSFDFSFEVNSIFLMKHDFQQWQPFYEFKFEKS</sequence>
<comment type="caution">
    <text evidence="2">The sequence shown here is derived from an EMBL/GenBank/DDBJ whole genome shotgun (WGS) entry which is preliminary data.</text>
</comment>
<reference evidence="2 3" key="1">
    <citation type="submission" date="2021-11" db="EMBL/GenBank/DDBJ databases">
        <title>Aliifidinibius sp. nov., a new bacterium isolated from saline soil.</title>
        <authorList>
            <person name="Galisteo C."/>
            <person name="De La Haba R."/>
            <person name="Sanchez-Porro C."/>
            <person name="Ventosa A."/>
        </authorList>
    </citation>
    <scope>NUCLEOTIDE SEQUENCE [LARGE SCALE GENOMIC DNA]</scope>
    <source>
        <strain evidence="2 3">KACC 190600</strain>
    </source>
</reference>
<dbReference type="Pfam" id="PF13563">
    <property type="entry name" value="2_5_RNA_ligase2"/>
    <property type="match status" value="1"/>
</dbReference>
<dbReference type="NCBIfam" id="TIGR02258">
    <property type="entry name" value="2_5_ligase"/>
    <property type="match status" value="1"/>
</dbReference>
<dbReference type="InterPro" id="IPR009097">
    <property type="entry name" value="Cyclic_Pdiesterase"/>
</dbReference>
<keyword evidence="3" id="KW-1185">Reference proteome</keyword>
<protein>
    <submittedName>
        <fullName evidence="2">RNA 2',3'-cyclic phosphodiesterase</fullName>
    </submittedName>
</protein>
<dbReference type="Gene3D" id="3.90.1140.10">
    <property type="entry name" value="Cyclic phosphodiesterase"/>
    <property type="match status" value="1"/>
</dbReference>
<dbReference type="InterPro" id="IPR050580">
    <property type="entry name" value="2H_phosphoesterase_YjcG-like"/>
</dbReference>
<organism evidence="2 3">
    <name type="scientific">Fodinibius salicampi</name>
    <dbReference type="NCBI Taxonomy" id="1920655"/>
    <lineage>
        <taxon>Bacteria</taxon>
        <taxon>Pseudomonadati</taxon>
        <taxon>Balneolota</taxon>
        <taxon>Balneolia</taxon>
        <taxon>Balneolales</taxon>
        <taxon>Balneolaceae</taxon>
        <taxon>Fodinibius</taxon>
    </lineage>
</organism>
<keyword evidence="1" id="KW-0378">Hydrolase</keyword>
<evidence type="ECO:0000313" key="3">
    <source>
        <dbReference type="Proteomes" id="UP001207337"/>
    </source>
</evidence>
<evidence type="ECO:0000313" key="2">
    <source>
        <dbReference type="EMBL" id="MCW9711309.1"/>
    </source>
</evidence>
<dbReference type="Proteomes" id="UP001207337">
    <property type="component" value="Unassembled WGS sequence"/>
</dbReference>
<name>A0ABT3PTZ4_9BACT</name>
<gene>
    <name evidence="2" type="primary">thpR</name>
    <name evidence="2" type="ORF">LQ318_00195</name>
</gene>
<dbReference type="RefSeq" id="WP_265786415.1">
    <property type="nucleotide sequence ID" value="NZ_BAABRS010000001.1"/>
</dbReference>
<dbReference type="SUPFAM" id="SSF55144">
    <property type="entry name" value="LigT-like"/>
    <property type="match status" value="1"/>
</dbReference>
<dbReference type="EMBL" id="JAJNDC010000001">
    <property type="protein sequence ID" value="MCW9711309.1"/>
    <property type="molecule type" value="Genomic_DNA"/>
</dbReference>